<reference evidence="1 2" key="1">
    <citation type="submission" date="2021-01" db="EMBL/GenBank/DDBJ databases">
        <title>Draft genome sequence of Micromonospora sp. strain STR1s_6.</title>
        <authorList>
            <person name="Karlyshev A."/>
            <person name="Jawad R."/>
        </authorList>
    </citation>
    <scope>NUCLEOTIDE SEQUENCE [LARGE SCALE GENOMIC DNA]</scope>
    <source>
        <strain evidence="1 2">STR1S-6</strain>
    </source>
</reference>
<evidence type="ECO:0000313" key="1">
    <source>
        <dbReference type="EMBL" id="MBM0279865.1"/>
    </source>
</evidence>
<keyword evidence="2" id="KW-1185">Reference proteome</keyword>
<dbReference type="EMBL" id="JAEVHL010000375">
    <property type="protein sequence ID" value="MBM0279865.1"/>
    <property type="molecule type" value="Genomic_DNA"/>
</dbReference>
<evidence type="ECO:0000313" key="2">
    <source>
        <dbReference type="Proteomes" id="UP000622245"/>
    </source>
</evidence>
<dbReference type="Proteomes" id="UP000622245">
    <property type="component" value="Unassembled WGS sequence"/>
</dbReference>
<proteinExistence type="predicted"/>
<accession>A0ABS1YQZ8</accession>
<name>A0ABS1YQZ8_9ACTN</name>
<organism evidence="1 2">
    <name type="scientific">Micromonospora tarensis</name>
    <dbReference type="NCBI Taxonomy" id="2806100"/>
    <lineage>
        <taxon>Bacteria</taxon>
        <taxon>Bacillati</taxon>
        <taxon>Actinomycetota</taxon>
        <taxon>Actinomycetes</taxon>
        <taxon>Micromonosporales</taxon>
        <taxon>Micromonosporaceae</taxon>
        <taxon>Micromonospora</taxon>
    </lineage>
</organism>
<protein>
    <submittedName>
        <fullName evidence="1">Uncharacterized protein</fullName>
    </submittedName>
</protein>
<gene>
    <name evidence="1" type="ORF">JM949_34115</name>
</gene>
<comment type="caution">
    <text evidence="1">The sequence shown here is derived from an EMBL/GenBank/DDBJ whole genome shotgun (WGS) entry which is preliminary data.</text>
</comment>
<sequence>MLASDPISGERLRPPPGWVWHADTTDFRVTVPATWYHSRDGGVTCFQDPATGRAFSVAPGNSAEPLLRLRTARDAAAGAGALPGYDEIKLAPVDGGAEWECRWQAPYGGLWLHARQQAVDGGRWTLGWITHDEDWAGAAADWELVRKSFRAPR</sequence>